<dbReference type="CDD" id="cd16922">
    <property type="entry name" value="HATPase_EvgS-ArcB-TorS-like"/>
    <property type="match status" value="1"/>
</dbReference>
<dbReference type="EMBL" id="AP012320">
    <property type="protein sequence ID" value="BAL94078.1"/>
    <property type="molecule type" value="Genomic_DNA"/>
</dbReference>
<evidence type="ECO:0000313" key="14">
    <source>
        <dbReference type="Proteomes" id="UP000007883"/>
    </source>
</evidence>
<dbReference type="InterPro" id="IPR050736">
    <property type="entry name" value="Sensor_HK_Regulatory"/>
</dbReference>
<dbReference type="Gene3D" id="3.30.450.20">
    <property type="entry name" value="PAS domain"/>
    <property type="match status" value="2"/>
</dbReference>
<dbReference type="SMART" id="SM00388">
    <property type="entry name" value="HisKA"/>
    <property type="match status" value="1"/>
</dbReference>
<comment type="catalytic activity">
    <reaction evidence="1">
        <text>ATP + protein L-histidine = ADP + protein N-phospho-L-histidine.</text>
        <dbReference type="EC" id="2.7.13.3"/>
    </reaction>
</comment>
<keyword evidence="11" id="KW-0812">Transmembrane</keyword>
<dbReference type="EC" id="2.7.13.3" evidence="2"/>
<dbReference type="eggNOG" id="COG2205">
    <property type="taxonomic scope" value="Bacteria"/>
</dbReference>
<evidence type="ECO:0000256" key="4">
    <source>
        <dbReference type="ARBA" id="ARBA00022679"/>
    </source>
</evidence>
<organism evidence="13 14">
    <name type="scientific">Rubrivivax gelatinosus (strain NBRC 100245 / IL144)</name>
    <dbReference type="NCBI Taxonomy" id="983917"/>
    <lineage>
        <taxon>Bacteria</taxon>
        <taxon>Pseudomonadati</taxon>
        <taxon>Pseudomonadota</taxon>
        <taxon>Betaproteobacteria</taxon>
        <taxon>Burkholderiales</taxon>
        <taxon>Sphaerotilaceae</taxon>
        <taxon>Rubrivivax</taxon>
    </lineage>
</organism>
<name>I0HM41_RUBGI</name>
<keyword evidence="11" id="KW-0472">Membrane</keyword>
<feature type="transmembrane region" description="Helical" evidence="11">
    <location>
        <begin position="314"/>
        <end position="337"/>
    </location>
</feature>
<dbReference type="Gene3D" id="3.30.565.10">
    <property type="entry name" value="Histidine kinase-like ATPase, C-terminal domain"/>
    <property type="match status" value="1"/>
</dbReference>
<dbReference type="PANTHER" id="PTHR43711:SF26">
    <property type="entry name" value="SENSOR HISTIDINE KINASE RCSC"/>
    <property type="match status" value="1"/>
</dbReference>
<feature type="domain" description="Histidine kinase" evidence="12">
    <location>
        <begin position="367"/>
        <end position="583"/>
    </location>
</feature>
<gene>
    <name evidence="13" type="ordered locus">RGE_07350</name>
</gene>
<dbReference type="PRINTS" id="PR00344">
    <property type="entry name" value="BCTRLSENSOR"/>
</dbReference>
<dbReference type="PANTHER" id="PTHR43711">
    <property type="entry name" value="TWO-COMPONENT HISTIDINE KINASE"/>
    <property type="match status" value="1"/>
</dbReference>
<keyword evidence="6" id="KW-0418">Kinase</keyword>
<dbReference type="HOGENOM" id="CLU_000445_114_21_4"/>
<dbReference type="InterPro" id="IPR003594">
    <property type="entry name" value="HATPase_dom"/>
</dbReference>
<dbReference type="AlphaFoldDB" id="I0HM41"/>
<evidence type="ECO:0000256" key="1">
    <source>
        <dbReference type="ARBA" id="ARBA00000085"/>
    </source>
</evidence>
<keyword evidence="8" id="KW-0843">Virulence</keyword>
<keyword evidence="7" id="KW-0902">Two-component regulatory system</keyword>
<proteinExistence type="predicted"/>
<dbReference type="STRING" id="983917.RGE_07350"/>
<dbReference type="InterPro" id="IPR036890">
    <property type="entry name" value="HATPase_C_sf"/>
</dbReference>
<evidence type="ECO:0000256" key="7">
    <source>
        <dbReference type="ARBA" id="ARBA00023012"/>
    </source>
</evidence>
<keyword evidence="4 13" id="KW-0808">Transferase</keyword>
<sequence>MSPLSTALQRFAASAAPGAEQRLRKLAISAAAVLILLAWATVVLVLWIRWNDAVVGELRQNTNLARAFEEQTLRVLAAVDQATVRARDDYARRGGASLDLGRYANETGLVPNILVQLSLVGADGRFIGSNLDPDGSKTGHVDLSEREHVRVHLAPTTLAPGSGLASPDALWIGKPVLGKVSKRWTIQISRRITAADGHILGVVVASLDPGYFEDVYQRAAIGSLGTVTLVGQDLSIRARVIGGDSANQIGQTLKRNGVFAQQQLQREGTFSGVSTLDGLERYTAYHRIADYPLYVLVATASEEALTGWRTTRDIAVVLTLLLSGAVAAGAVVFVAGLRRLEANNAALRASEAQANAANNAKSEFLAAISHELRTPLTSIRGFAELMEHRLDNPKFREQAGLIRKGAEYLNQLLGEILDLAKVEAGSMTLSPEPVNLRALVQGTADFYALTAAGKGLTLAVEIDPEAPPVIVADGLRVKQILNNLLSNALKFTPAGRVDVMVERVGDQVLMHVEDTGPGIAPELHETIFERFRQGSARVSYEHGGTGLGLALSRALAQLMRGSLRVESEHGHGARFTLALPIVLPAAAAAEAETAAVSG</sequence>
<evidence type="ECO:0000256" key="6">
    <source>
        <dbReference type="ARBA" id="ARBA00022777"/>
    </source>
</evidence>
<comment type="function">
    <text evidence="9">Member of the two-component regulatory system BvgS/BvgA. Phosphorylates BvgA via a four-step phosphorelay in response to environmental signals.</text>
</comment>
<reference evidence="13 14" key="1">
    <citation type="journal article" date="2012" name="J. Bacteriol.">
        <title>Complete genome sequence of phototrophic betaproteobacterium Rubrivivax gelatinosus IL144.</title>
        <authorList>
            <person name="Nagashima S."/>
            <person name="Kamimura A."/>
            <person name="Shimizu T."/>
            <person name="Nakamura-isaki S."/>
            <person name="Aono E."/>
            <person name="Sakamoto K."/>
            <person name="Ichikawa N."/>
            <person name="Nakazawa H."/>
            <person name="Sekine M."/>
            <person name="Yamazaki S."/>
            <person name="Fujita N."/>
            <person name="Shimada K."/>
            <person name="Hanada S."/>
            <person name="Nagashima K.V.P."/>
        </authorList>
    </citation>
    <scope>NUCLEOTIDE SEQUENCE [LARGE SCALE GENOMIC DNA]</scope>
    <source>
        <strain evidence="14">NBRC 100245 / IL144</strain>
    </source>
</reference>
<evidence type="ECO:0000256" key="3">
    <source>
        <dbReference type="ARBA" id="ARBA00022553"/>
    </source>
</evidence>
<dbReference type="Proteomes" id="UP000007883">
    <property type="component" value="Chromosome"/>
</dbReference>
<evidence type="ECO:0000256" key="5">
    <source>
        <dbReference type="ARBA" id="ARBA00022729"/>
    </source>
</evidence>
<evidence type="ECO:0000256" key="8">
    <source>
        <dbReference type="ARBA" id="ARBA00023026"/>
    </source>
</evidence>
<dbReference type="SUPFAM" id="SSF47384">
    <property type="entry name" value="Homodimeric domain of signal transducing histidine kinase"/>
    <property type="match status" value="1"/>
</dbReference>
<dbReference type="CDD" id="cd00082">
    <property type="entry name" value="HisKA"/>
    <property type="match status" value="1"/>
</dbReference>
<dbReference type="PROSITE" id="PS50109">
    <property type="entry name" value="HIS_KIN"/>
    <property type="match status" value="1"/>
</dbReference>
<dbReference type="CDD" id="cd12915">
    <property type="entry name" value="PDC2_DGC_like"/>
    <property type="match status" value="1"/>
</dbReference>
<feature type="transmembrane region" description="Helical" evidence="11">
    <location>
        <begin position="26"/>
        <end position="50"/>
    </location>
</feature>
<dbReference type="FunFam" id="3.30.565.10:FF:000010">
    <property type="entry name" value="Sensor histidine kinase RcsC"/>
    <property type="match status" value="1"/>
</dbReference>
<evidence type="ECO:0000256" key="9">
    <source>
        <dbReference type="ARBA" id="ARBA00058004"/>
    </source>
</evidence>
<dbReference type="SUPFAM" id="SSF55874">
    <property type="entry name" value="ATPase domain of HSP90 chaperone/DNA topoisomerase II/histidine kinase"/>
    <property type="match status" value="1"/>
</dbReference>
<evidence type="ECO:0000256" key="10">
    <source>
        <dbReference type="ARBA" id="ARBA00070152"/>
    </source>
</evidence>
<dbReference type="InterPro" id="IPR054327">
    <property type="entry name" value="His-kinase-like_sensor"/>
</dbReference>
<dbReference type="InterPro" id="IPR036097">
    <property type="entry name" value="HisK_dim/P_sf"/>
</dbReference>
<evidence type="ECO:0000259" key="12">
    <source>
        <dbReference type="PROSITE" id="PS50109"/>
    </source>
</evidence>
<dbReference type="Pfam" id="PF22588">
    <property type="entry name" value="dCache_1_like"/>
    <property type="match status" value="1"/>
</dbReference>
<dbReference type="Gene3D" id="1.10.287.130">
    <property type="match status" value="1"/>
</dbReference>
<evidence type="ECO:0000256" key="11">
    <source>
        <dbReference type="SAM" id="Phobius"/>
    </source>
</evidence>
<keyword evidence="5" id="KW-0732">Signal</keyword>
<keyword evidence="3" id="KW-0597">Phosphoprotein</keyword>
<dbReference type="GO" id="GO:0000155">
    <property type="term" value="F:phosphorelay sensor kinase activity"/>
    <property type="evidence" value="ECO:0007669"/>
    <property type="project" value="InterPro"/>
</dbReference>
<dbReference type="Pfam" id="PF00512">
    <property type="entry name" value="HisKA"/>
    <property type="match status" value="1"/>
</dbReference>
<dbReference type="PATRIC" id="fig|983917.3.peg.714"/>
<accession>I0HM41</accession>
<dbReference type="KEGG" id="rge:RGE_07350"/>
<dbReference type="InterPro" id="IPR003661">
    <property type="entry name" value="HisK_dim/P_dom"/>
</dbReference>
<dbReference type="CDD" id="cd12914">
    <property type="entry name" value="PDC1_DGC_like"/>
    <property type="match status" value="1"/>
</dbReference>
<dbReference type="RefSeq" id="WP_014426954.1">
    <property type="nucleotide sequence ID" value="NC_017075.1"/>
</dbReference>
<dbReference type="InterPro" id="IPR005467">
    <property type="entry name" value="His_kinase_dom"/>
</dbReference>
<dbReference type="SMART" id="SM00387">
    <property type="entry name" value="HATPase_c"/>
    <property type="match status" value="1"/>
</dbReference>
<dbReference type="Pfam" id="PF02518">
    <property type="entry name" value="HATPase_c"/>
    <property type="match status" value="1"/>
</dbReference>
<keyword evidence="14" id="KW-1185">Reference proteome</keyword>
<dbReference type="InterPro" id="IPR004358">
    <property type="entry name" value="Sig_transdc_His_kin-like_C"/>
</dbReference>
<evidence type="ECO:0000313" key="13">
    <source>
        <dbReference type="EMBL" id="BAL94078.1"/>
    </source>
</evidence>
<protein>
    <recommendedName>
        <fullName evidence="10">Virulence sensor protein BvgS</fullName>
        <ecNumber evidence="2">2.7.13.3</ecNumber>
    </recommendedName>
</protein>
<evidence type="ECO:0000256" key="2">
    <source>
        <dbReference type="ARBA" id="ARBA00012438"/>
    </source>
</evidence>
<keyword evidence="11" id="KW-1133">Transmembrane helix</keyword>